<dbReference type="InterPro" id="IPR000639">
    <property type="entry name" value="Epox_hydrolase-like"/>
</dbReference>
<dbReference type="EMBL" id="FTOE01000001">
    <property type="protein sequence ID" value="SIS48209.1"/>
    <property type="molecule type" value="Genomic_DNA"/>
</dbReference>
<sequence length="267" mass="30104">MKPIQTMQLNSPHNSLLNYQLHGNGAPLVILHGLFGTLENWGSQIKALSEHFQVIAVDLRNHGRSPHTDDMNYALMVDDIINLLDDLGLDKVNLMGHSMGGKVAMQLALTHPERLNKLIVVDISPVAYEHHHKDVLKGLFSIDLAHIKSRTDADKQLGAYIPEPGIRAFLLKNLYRDENKQFQWRMNLPVLDKHYDDISAAPTGHPFNGKTLFIKGEESHYIQTDHRDGILALFPKATYKIIQGAGHWPHAEKPAIFTKILINFLQA</sequence>
<dbReference type="Gene3D" id="3.40.50.1820">
    <property type="entry name" value="alpha/beta hydrolase"/>
    <property type="match status" value="1"/>
</dbReference>
<keyword evidence="1" id="KW-0378">Hydrolase</keyword>
<evidence type="ECO:0000313" key="4">
    <source>
        <dbReference type="Proteomes" id="UP000185999"/>
    </source>
</evidence>
<feature type="domain" description="AB hydrolase-1" evidence="2">
    <location>
        <begin position="27"/>
        <end position="130"/>
    </location>
</feature>
<protein>
    <submittedName>
        <fullName evidence="3">Esterase</fullName>
    </submittedName>
</protein>
<dbReference type="InterPro" id="IPR029058">
    <property type="entry name" value="AB_hydrolase_fold"/>
</dbReference>
<dbReference type="AlphaFoldDB" id="A0A1N7JFW6"/>
<dbReference type="Proteomes" id="UP000185999">
    <property type="component" value="Unassembled WGS sequence"/>
</dbReference>
<dbReference type="STRING" id="619304.SAMN05421760_1011093"/>
<dbReference type="SUPFAM" id="SSF53474">
    <property type="entry name" value="alpha/beta-Hydrolases"/>
    <property type="match status" value="1"/>
</dbReference>
<dbReference type="PRINTS" id="PR00412">
    <property type="entry name" value="EPOXHYDRLASE"/>
</dbReference>
<dbReference type="RefSeq" id="WP_238377191.1">
    <property type="nucleotide sequence ID" value="NZ_FTOE01000001.1"/>
</dbReference>
<dbReference type="InterPro" id="IPR000073">
    <property type="entry name" value="AB_hydrolase_1"/>
</dbReference>
<dbReference type="Pfam" id="PF00561">
    <property type="entry name" value="Abhydrolase_1"/>
    <property type="match status" value="1"/>
</dbReference>
<reference evidence="4" key="1">
    <citation type="submission" date="2017-01" db="EMBL/GenBank/DDBJ databases">
        <authorList>
            <person name="Varghese N."/>
            <person name="Submissions S."/>
        </authorList>
    </citation>
    <scope>NUCLEOTIDE SEQUENCE [LARGE SCALE GENOMIC DNA]</scope>
    <source>
        <strain evidence="4">DSM 22306</strain>
    </source>
</reference>
<evidence type="ECO:0000259" key="2">
    <source>
        <dbReference type="Pfam" id="PF00561"/>
    </source>
</evidence>
<evidence type="ECO:0000256" key="1">
    <source>
        <dbReference type="ARBA" id="ARBA00022801"/>
    </source>
</evidence>
<proteinExistence type="predicted"/>
<gene>
    <name evidence="3" type="ORF">SAMN05421760_1011093</name>
</gene>
<dbReference type="PANTHER" id="PTHR46118">
    <property type="entry name" value="PROTEIN ABHD11"/>
    <property type="match status" value="1"/>
</dbReference>
<name>A0A1N7JFW6_9GAMM</name>
<dbReference type="PRINTS" id="PR00111">
    <property type="entry name" value="ABHYDROLASE"/>
</dbReference>
<keyword evidence="4" id="KW-1185">Reference proteome</keyword>
<dbReference type="PANTHER" id="PTHR46118:SF4">
    <property type="entry name" value="PROTEIN ABHD11"/>
    <property type="match status" value="1"/>
</dbReference>
<accession>A0A1N7JFW6</accession>
<organism evidence="3 4">
    <name type="scientific">Neptunomonas antarctica</name>
    <dbReference type="NCBI Taxonomy" id="619304"/>
    <lineage>
        <taxon>Bacteria</taxon>
        <taxon>Pseudomonadati</taxon>
        <taxon>Pseudomonadota</taxon>
        <taxon>Gammaproteobacteria</taxon>
        <taxon>Oceanospirillales</taxon>
        <taxon>Oceanospirillaceae</taxon>
        <taxon>Neptunomonas</taxon>
    </lineage>
</organism>
<evidence type="ECO:0000313" key="3">
    <source>
        <dbReference type="EMBL" id="SIS48209.1"/>
    </source>
</evidence>
<dbReference type="GO" id="GO:0016787">
    <property type="term" value="F:hydrolase activity"/>
    <property type="evidence" value="ECO:0007669"/>
    <property type="project" value="UniProtKB-KW"/>
</dbReference>